<feature type="region of interest" description="Disordered" evidence="1">
    <location>
        <begin position="497"/>
        <end position="602"/>
    </location>
</feature>
<evidence type="ECO:0000256" key="1">
    <source>
        <dbReference type="SAM" id="MobiDB-lite"/>
    </source>
</evidence>
<dbReference type="RefSeq" id="WP_006970597.1">
    <property type="nucleotide sequence ID" value="NZ_ABCS01000012.1"/>
</dbReference>
<dbReference type="STRING" id="391625.PPSIR1_36467"/>
<feature type="compositionally biased region" description="Low complexity" evidence="1">
    <location>
        <begin position="511"/>
        <end position="524"/>
    </location>
</feature>
<dbReference type="AlphaFoldDB" id="A6G1J8"/>
<gene>
    <name evidence="2" type="ORF">PPSIR1_36467</name>
</gene>
<organism evidence="2 3">
    <name type="scientific">Plesiocystis pacifica SIR-1</name>
    <dbReference type="NCBI Taxonomy" id="391625"/>
    <lineage>
        <taxon>Bacteria</taxon>
        <taxon>Pseudomonadati</taxon>
        <taxon>Myxococcota</taxon>
        <taxon>Polyangia</taxon>
        <taxon>Nannocystales</taxon>
        <taxon>Nannocystaceae</taxon>
        <taxon>Plesiocystis</taxon>
    </lineage>
</organism>
<dbReference type="EMBL" id="ABCS01000012">
    <property type="protein sequence ID" value="EDM80262.1"/>
    <property type="molecule type" value="Genomic_DNA"/>
</dbReference>
<proteinExistence type="predicted"/>
<feature type="region of interest" description="Disordered" evidence="1">
    <location>
        <begin position="169"/>
        <end position="188"/>
    </location>
</feature>
<accession>A6G1J8</accession>
<sequence length="602" mass="59434">MSTFDNHHRPHLRLATTLAASLVLAGTLGGCDEEPASLRASEDCPGEAPSETLPLIEDLSLSADWLEPGQPLVVTVVAPEALEVVARLGEVEVLLQTQAPAPGEDGLQTFAGIVPVFVEAGEHELALTARSPEGEDQLSVVVGVAEGKTEPCPLGAALGVPQLCLFGNDGKSEGEGETPLPASPESFGELPLLPEGEPLPEPAELDCSVPQAPGAVPGNVVVPANFQGGVVRATGTITVPNAIFPAGDVTLIADGDVVVSGLITMPNNAAQPSHVTLVSLEGDVIIDSIVDGTDGLDHKLTRIQANAGVTVHGQHGGLGGWVKIVGQNVTFKAGSQVWGGDGGDGEALDLRSNNASAIAHAGWGAHAGQVRVCAVNQVTVDGTITAGAGGVGGSAFALAGNTGWARARGGKGGANGSVVFEGIGKGQCSVAVNAPGAVALSRPIVGVGRANEGGDADAFGGPLGSMAEGGDAGRAGSVEFIQCVPVNNAMARVQGTPAAKGGDARAEGDAGRAPQVDGGVAIARGGRGGDPDNLQGLAGPGGEATAEGGHGDQGGRSGSSDALGGTSGSGKPGQRAVIQRQPPLPNGQGGRGVERNATGGLP</sequence>
<evidence type="ECO:0000313" key="2">
    <source>
        <dbReference type="EMBL" id="EDM80262.1"/>
    </source>
</evidence>
<comment type="caution">
    <text evidence="2">The sequence shown here is derived from an EMBL/GenBank/DDBJ whole genome shotgun (WGS) entry which is preliminary data.</text>
</comment>
<reference evidence="2 3" key="1">
    <citation type="submission" date="2007-06" db="EMBL/GenBank/DDBJ databases">
        <authorList>
            <person name="Shimkets L."/>
            <person name="Ferriera S."/>
            <person name="Johnson J."/>
            <person name="Kravitz S."/>
            <person name="Beeson K."/>
            <person name="Sutton G."/>
            <person name="Rogers Y.-H."/>
            <person name="Friedman R."/>
            <person name="Frazier M."/>
            <person name="Venter J.C."/>
        </authorList>
    </citation>
    <scope>NUCLEOTIDE SEQUENCE [LARGE SCALE GENOMIC DNA]</scope>
    <source>
        <strain evidence="2 3">SIR-1</strain>
    </source>
</reference>
<evidence type="ECO:0000313" key="3">
    <source>
        <dbReference type="Proteomes" id="UP000005801"/>
    </source>
</evidence>
<name>A6G1J8_9BACT</name>
<keyword evidence="3" id="KW-1185">Reference proteome</keyword>
<protein>
    <submittedName>
        <fullName evidence="2">Uncharacterized protein</fullName>
    </submittedName>
</protein>
<dbReference type="Proteomes" id="UP000005801">
    <property type="component" value="Unassembled WGS sequence"/>
</dbReference>